<evidence type="ECO:0000256" key="1">
    <source>
        <dbReference type="ARBA" id="ARBA00022553"/>
    </source>
</evidence>
<evidence type="ECO:0000256" key="4">
    <source>
        <dbReference type="ARBA" id="ARBA00022691"/>
    </source>
</evidence>
<dbReference type="GO" id="GO:0032259">
    <property type="term" value="P:methylation"/>
    <property type="evidence" value="ECO:0007669"/>
    <property type="project" value="UniProtKB-KW"/>
</dbReference>
<keyword evidence="6" id="KW-1185">Reference proteome</keyword>
<dbReference type="PROSITE" id="PS51585">
    <property type="entry name" value="SAM_MT_TPMT"/>
    <property type="match status" value="1"/>
</dbReference>
<evidence type="ECO:0000313" key="5">
    <source>
        <dbReference type="EMBL" id="KNC54733.1"/>
    </source>
</evidence>
<dbReference type="Proteomes" id="UP000054408">
    <property type="component" value="Unassembled WGS sequence"/>
</dbReference>
<proteinExistence type="predicted"/>
<dbReference type="InterPro" id="IPR029063">
    <property type="entry name" value="SAM-dependent_MTases_sf"/>
</dbReference>
<dbReference type="GeneID" id="25561329"/>
<dbReference type="CDD" id="cd02440">
    <property type="entry name" value="AdoMet_MTases"/>
    <property type="match status" value="1"/>
</dbReference>
<evidence type="ECO:0000313" key="6">
    <source>
        <dbReference type="Proteomes" id="UP000054408"/>
    </source>
</evidence>
<dbReference type="RefSeq" id="XP_013761633.1">
    <property type="nucleotide sequence ID" value="XM_013906179.1"/>
</dbReference>
<dbReference type="GO" id="GO:0008757">
    <property type="term" value="F:S-adenosylmethionine-dependent methyltransferase activity"/>
    <property type="evidence" value="ECO:0007669"/>
    <property type="project" value="InterPro"/>
</dbReference>
<keyword evidence="3 5" id="KW-0808">Transferase</keyword>
<keyword evidence="2 5" id="KW-0489">Methyltransferase</keyword>
<dbReference type="Gene3D" id="3.40.50.150">
    <property type="entry name" value="Vaccinia Virus protein VP39"/>
    <property type="match status" value="1"/>
</dbReference>
<dbReference type="EMBL" id="GL349438">
    <property type="protein sequence ID" value="KNC54733.1"/>
    <property type="molecule type" value="Genomic_DNA"/>
</dbReference>
<dbReference type="PANTHER" id="PTHR32183">
    <property type="match status" value="1"/>
</dbReference>
<dbReference type="eggNOG" id="ENOG502QS1V">
    <property type="taxonomic scope" value="Eukaryota"/>
</dbReference>
<sequence>MSSSPSSPASNNRWSEAWEAGRTGWDLGGPTPALTALLAAPPAGVVLPDSGAALVPGCGAGYDVRALATALPGLDVVGVDVAPLAKDAFDSRVNGGAERVENAQVVLGDVFAVGSADAPKGVPDALQVASKTALVYDYTFLCAIEPEDRARWAALMARVLEPGRGRLVVLIFPTEEPGRGPPPYQIVPDDVEALLTPHGFECEHLAPVPHDVTEAEWRKGKEVMSVWKLRA</sequence>
<organism evidence="5 6">
    <name type="scientific">Thecamonas trahens ATCC 50062</name>
    <dbReference type="NCBI Taxonomy" id="461836"/>
    <lineage>
        <taxon>Eukaryota</taxon>
        <taxon>Apusozoa</taxon>
        <taxon>Apusomonadida</taxon>
        <taxon>Apusomonadidae</taxon>
        <taxon>Thecamonas</taxon>
    </lineage>
</organism>
<evidence type="ECO:0000256" key="2">
    <source>
        <dbReference type="ARBA" id="ARBA00022603"/>
    </source>
</evidence>
<dbReference type="AlphaFoldDB" id="A0A0L0DTF2"/>
<dbReference type="InterPro" id="IPR008854">
    <property type="entry name" value="TPMT"/>
</dbReference>
<keyword evidence="1" id="KW-0597">Phosphoprotein</keyword>
<dbReference type="PANTHER" id="PTHR32183:SF6">
    <property type="entry name" value="CYSTEINE SULFINATE DESULFINASE_CYSTEINE DESULFURASE AND RELATED ENZYMES"/>
    <property type="match status" value="1"/>
</dbReference>
<evidence type="ECO:0000256" key="3">
    <source>
        <dbReference type="ARBA" id="ARBA00022679"/>
    </source>
</evidence>
<dbReference type="STRING" id="461836.A0A0L0DTF2"/>
<gene>
    <name evidence="5" type="ORF">AMSG_01583</name>
</gene>
<keyword evidence="4" id="KW-0949">S-adenosyl-L-methionine</keyword>
<dbReference type="OrthoDB" id="276151at2759"/>
<dbReference type="SUPFAM" id="SSF53335">
    <property type="entry name" value="S-adenosyl-L-methionine-dependent methyltransferases"/>
    <property type="match status" value="1"/>
</dbReference>
<dbReference type="Pfam" id="PF05724">
    <property type="entry name" value="TPMT"/>
    <property type="match status" value="1"/>
</dbReference>
<protein>
    <submittedName>
        <fullName evidence="5">Thiol methyltransferase</fullName>
    </submittedName>
</protein>
<name>A0A0L0DTF2_THETB</name>
<reference evidence="5 6" key="1">
    <citation type="submission" date="2010-05" db="EMBL/GenBank/DDBJ databases">
        <title>The Genome Sequence of Thecamonas trahens ATCC 50062.</title>
        <authorList>
            <consortium name="The Broad Institute Genome Sequencing Platform"/>
            <person name="Russ C."/>
            <person name="Cuomo C."/>
            <person name="Shea T."/>
            <person name="Young S.K."/>
            <person name="Zeng Q."/>
            <person name="Koehrsen M."/>
            <person name="Haas B."/>
            <person name="Borodovsky M."/>
            <person name="Guigo R."/>
            <person name="Alvarado L."/>
            <person name="Berlin A."/>
            <person name="Bochicchio J."/>
            <person name="Borenstein D."/>
            <person name="Chapman S."/>
            <person name="Chen Z."/>
            <person name="Freedman E."/>
            <person name="Gellesch M."/>
            <person name="Goldberg J."/>
            <person name="Griggs A."/>
            <person name="Gujja S."/>
            <person name="Heilman E."/>
            <person name="Heiman D."/>
            <person name="Hepburn T."/>
            <person name="Howarth C."/>
            <person name="Jen D."/>
            <person name="Larson L."/>
            <person name="Mehta T."/>
            <person name="Park D."/>
            <person name="Pearson M."/>
            <person name="Roberts A."/>
            <person name="Saif S."/>
            <person name="Shenoy N."/>
            <person name="Sisk P."/>
            <person name="Stolte C."/>
            <person name="Sykes S."/>
            <person name="Thomson T."/>
            <person name="Walk T."/>
            <person name="White J."/>
            <person name="Yandava C."/>
            <person name="Burger G."/>
            <person name="Gray M.W."/>
            <person name="Holland P.W.H."/>
            <person name="King N."/>
            <person name="Lang F.B.F."/>
            <person name="Roger A.J."/>
            <person name="Ruiz-Trillo I."/>
            <person name="Lander E."/>
            <person name="Nusbaum C."/>
        </authorList>
    </citation>
    <scope>NUCLEOTIDE SEQUENCE [LARGE SCALE GENOMIC DNA]</scope>
    <source>
        <strain evidence="5 6">ATCC 50062</strain>
    </source>
</reference>
<accession>A0A0L0DTF2</accession>
<dbReference type="OMA" id="EQTFFCA"/>